<sequence length="208" mass="23379">MKWLTIQTLIAWSYHQQGITAYSRWMSRNPVGVQRDCNEVAAQMIAAIAELPTEQAAAIRAAFAGRISHIEALAELIPVLMPCKQSGVLVLPFEFRRDCVRQWTGAIQQINFRAASKTYWPEHSHMKAARLYWRVRDGLLDHWLNDALATLAVRYSDLIEMQTAAPVAAKPKLESVRLPRAQIELITTLASRAISSDALIEIRAMLAS</sequence>
<accession>A0AAU7F4M1</accession>
<dbReference type="AlphaFoldDB" id="A0AAU7F4M1"/>
<proteinExistence type="predicted"/>
<name>A0AAU7F4M1_9NEIS</name>
<protein>
    <submittedName>
        <fullName evidence="1">Uncharacterized protein</fullName>
    </submittedName>
</protein>
<gene>
    <name evidence="1" type="ORF">ABHF33_11005</name>
</gene>
<reference evidence="1" key="1">
    <citation type="submission" date="2024-05" db="EMBL/GenBank/DDBJ databases">
        <authorList>
            <person name="Yang L."/>
            <person name="Pan L."/>
        </authorList>
    </citation>
    <scope>NUCLEOTIDE SEQUENCE</scope>
    <source>
        <strain evidence="1">FCG-7</strain>
    </source>
</reference>
<dbReference type="RefSeq" id="WP_348944015.1">
    <property type="nucleotide sequence ID" value="NZ_CP157355.1"/>
</dbReference>
<dbReference type="KEGG" id="cmav:ABHF33_11005"/>
<dbReference type="EMBL" id="CP157355">
    <property type="protein sequence ID" value="XBL99599.1"/>
    <property type="molecule type" value="Genomic_DNA"/>
</dbReference>
<organism evidence="1">
    <name type="scientific">Chitinibacter mangrovi</name>
    <dbReference type="NCBI Taxonomy" id="3153927"/>
    <lineage>
        <taxon>Bacteria</taxon>
        <taxon>Pseudomonadati</taxon>
        <taxon>Pseudomonadota</taxon>
        <taxon>Betaproteobacteria</taxon>
        <taxon>Neisseriales</taxon>
        <taxon>Chitinibacteraceae</taxon>
        <taxon>Chitinibacter</taxon>
    </lineage>
</organism>
<evidence type="ECO:0000313" key="1">
    <source>
        <dbReference type="EMBL" id="XBL99599.1"/>
    </source>
</evidence>